<gene>
    <name evidence="2" type="ORF">ACFPOE_17430</name>
</gene>
<evidence type="ECO:0000259" key="1">
    <source>
        <dbReference type="Pfam" id="PF07045"/>
    </source>
</evidence>
<organism evidence="2 3">
    <name type="scientific">Caenimonas terrae</name>
    <dbReference type="NCBI Taxonomy" id="696074"/>
    <lineage>
        <taxon>Bacteria</taxon>
        <taxon>Pseudomonadati</taxon>
        <taxon>Pseudomonadota</taxon>
        <taxon>Betaproteobacteria</taxon>
        <taxon>Burkholderiales</taxon>
        <taxon>Comamonadaceae</taxon>
        <taxon>Caenimonas</taxon>
    </lineage>
</organism>
<dbReference type="Pfam" id="PF07045">
    <property type="entry name" value="DUF1330"/>
    <property type="match status" value="1"/>
</dbReference>
<proteinExistence type="predicted"/>
<dbReference type="PANTHER" id="PTHR41521">
    <property type="match status" value="1"/>
</dbReference>
<feature type="domain" description="DUF1330" evidence="1">
    <location>
        <begin position="2"/>
        <end position="93"/>
    </location>
</feature>
<dbReference type="RefSeq" id="WP_376851558.1">
    <property type="nucleotide sequence ID" value="NZ_JBHSMF010000009.1"/>
</dbReference>
<evidence type="ECO:0000313" key="2">
    <source>
        <dbReference type="EMBL" id="MFC5499331.1"/>
    </source>
</evidence>
<evidence type="ECO:0000313" key="3">
    <source>
        <dbReference type="Proteomes" id="UP001596037"/>
    </source>
</evidence>
<dbReference type="Gene3D" id="3.30.70.100">
    <property type="match status" value="1"/>
</dbReference>
<name>A0ABW0NH69_9BURK</name>
<accession>A0ABW0NH69</accession>
<dbReference type="PANTHER" id="PTHR41521:SF4">
    <property type="entry name" value="BLR0684 PROTEIN"/>
    <property type="match status" value="1"/>
</dbReference>
<dbReference type="SUPFAM" id="SSF54909">
    <property type="entry name" value="Dimeric alpha+beta barrel"/>
    <property type="match status" value="1"/>
</dbReference>
<comment type="caution">
    <text evidence="2">The sequence shown here is derived from an EMBL/GenBank/DDBJ whole genome shotgun (WGS) entry which is preliminary data.</text>
</comment>
<protein>
    <submittedName>
        <fullName evidence="2">DUF1330 domain-containing protein</fullName>
    </submittedName>
</protein>
<keyword evidence="3" id="KW-1185">Reference proteome</keyword>
<dbReference type="InterPro" id="IPR011008">
    <property type="entry name" value="Dimeric_a/b-barrel"/>
</dbReference>
<sequence>MSVYAIAFLRYKDAAAYQRYSDALAPMLPAYGAVLLVGDNHPSALVGPTCDRVVLLRFEDKAAALSLFESPEYLRIAKDRDLGAYVELQLVQGAG</sequence>
<dbReference type="EMBL" id="JBHSMF010000009">
    <property type="protein sequence ID" value="MFC5499331.1"/>
    <property type="molecule type" value="Genomic_DNA"/>
</dbReference>
<dbReference type="InterPro" id="IPR010753">
    <property type="entry name" value="DUF1330"/>
</dbReference>
<dbReference type="Proteomes" id="UP001596037">
    <property type="component" value="Unassembled WGS sequence"/>
</dbReference>
<reference evidence="3" key="1">
    <citation type="journal article" date="2019" name="Int. J. Syst. Evol. Microbiol.">
        <title>The Global Catalogue of Microorganisms (GCM) 10K type strain sequencing project: providing services to taxonomists for standard genome sequencing and annotation.</title>
        <authorList>
            <consortium name="The Broad Institute Genomics Platform"/>
            <consortium name="The Broad Institute Genome Sequencing Center for Infectious Disease"/>
            <person name="Wu L."/>
            <person name="Ma J."/>
        </authorList>
    </citation>
    <scope>NUCLEOTIDE SEQUENCE [LARGE SCALE GENOMIC DNA]</scope>
    <source>
        <strain evidence="3">CCUG 57401</strain>
    </source>
</reference>